<comment type="caution">
    <text evidence="2">The sequence shown here is derived from an EMBL/GenBank/DDBJ whole genome shotgun (WGS) entry which is preliminary data.</text>
</comment>
<sequence>MKTVLLLVTLGGLLVLSLVGGLFVWWGMGGVDISLHGMIALTLGCLLSLLLGGGLMFLVFYSSRKGHDDEHHRGPEI</sequence>
<organism evidence="2 3">
    <name type="scientific">Pelagibius litoralis</name>
    <dbReference type="NCBI Taxonomy" id="374515"/>
    <lineage>
        <taxon>Bacteria</taxon>
        <taxon>Pseudomonadati</taxon>
        <taxon>Pseudomonadota</taxon>
        <taxon>Alphaproteobacteria</taxon>
        <taxon>Rhodospirillales</taxon>
        <taxon>Rhodovibrionaceae</taxon>
        <taxon>Pelagibius</taxon>
    </lineage>
</organism>
<keyword evidence="1" id="KW-0812">Transmembrane</keyword>
<name>A0A967C377_9PROT</name>
<dbReference type="RefSeq" id="WP_167221349.1">
    <property type="nucleotide sequence ID" value="NZ_JAAQPH010000002.1"/>
</dbReference>
<feature type="transmembrane region" description="Helical" evidence="1">
    <location>
        <begin position="37"/>
        <end position="61"/>
    </location>
</feature>
<protein>
    <submittedName>
        <fullName evidence="2">Uncharacterized protein</fullName>
    </submittedName>
</protein>
<dbReference type="EMBL" id="JAAQPH010000002">
    <property type="protein sequence ID" value="NIA67615.1"/>
    <property type="molecule type" value="Genomic_DNA"/>
</dbReference>
<evidence type="ECO:0000313" key="2">
    <source>
        <dbReference type="EMBL" id="NIA67615.1"/>
    </source>
</evidence>
<evidence type="ECO:0000313" key="3">
    <source>
        <dbReference type="Proteomes" id="UP000761264"/>
    </source>
</evidence>
<accession>A0A967C377</accession>
<keyword evidence="1" id="KW-1133">Transmembrane helix</keyword>
<keyword evidence="1" id="KW-0472">Membrane</keyword>
<proteinExistence type="predicted"/>
<evidence type="ECO:0000256" key="1">
    <source>
        <dbReference type="SAM" id="Phobius"/>
    </source>
</evidence>
<dbReference type="AlphaFoldDB" id="A0A967C377"/>
<dbReference type="Proteomes" id="UP000761264">
    <property type="component" value="Unassembled WGS sequence"/>
</dbReference>
<keyword evidence="3" id="KW-1185">Reference proteome</keyword>
<gene>
    <name evidence="2" type="ORF">HBA54_03330</name>
</gene>
<reference evidence="2" key="1">
    <citation type="submission" date="2020-03" db="EMBL/GenBank/DDBJ databases">
        <title>Genome of Pelagibius litoralis DSM 21314T.</title>
        <authorList>
            <person name="Wang G."/>
        </authorList>
    </citation>
    <scope>NUCLEOTIDE SEQUENCE</scope>
    <source>
        <strain evidence="2">DSM 21314</strain>
    </source>
</reference>